<keyword evidence="7" id="KW-1185">Reference proteome</keyword>
<evidence type="ECO:0000256" key="4">
    <source>
        <dbReference type="ARBA" id="ARBA00023242"/>
    </source>
</evidence>
<dbReference type="STRING" id="1676925.ENSPKIP00000002040"/>
<evidence type="ECO:0000256" key="2">
    <source>
        <dbReference type="ARBA" id="ARBA00004496"/>
    </source>
</evidence>
<evidence type="ECO:0000256" key="5">
    <source>
        <dbReference type="ARBA" id="ARBA00023480"/>
    </source>
</evidence>
<reference evidence="6" key="1">
    <citation type="submission" date="2025-08" db="UniProtKB">
        <authorList>
            <consortium name="Ensembl"/>
        </authorList>
    </citation>
    <scope>IDENTIFICATION</scope>
</reference>
<reference evidence="6" key="2">
    <citation type="submission" date="2025-09" db="UniProtKB">
        <authorList>
            <consortium name="Ensembl"/>
        </authorList>
    </citation>
    <scope>IDENTIFICATION</scope>
</reference>
<keyword evidence="3" id="KW-0963">Cytoplasm</keyword>
<dbReference type="InterPro" id="IPR029404">
    <property type="entry name" value="CDIN1"/>
</dbReference>
<protein>
    <recommendedName>
        <fullName evidence="5">CDAN1-interacting nuclease 1</fullName>
    </recommendedName>
</protein>
<dbReference type="GO" id="GO:0005634">
    <property type="term" value="C:nucleus"/>
    <property type="evidence" value="ECO:0007669"/>
    <property type="project" value="UniProtKB-SubCell"/>
</dbReference>
<sequence length="102" mass="11980">MSVAFQLRAKGYDKTPDIILEVPIAVEGRIVHWIESKASFGDDHSHQNYLNEQFWSYWNRFGPGLVIYWHGFIEELDCHRDRGIMLKDSFPSDIVTFNYRTG</sequence>
<dbReference type="GO" id="GO:0005737">
    <property type="term" value="C:cytoplasm"/>
    <property type="evidence" value="ECO:0007669"/>
    <property type="project" value="UniProtKB-SubCell"/>
</dbReference>
<dbReference type="PANTHER" id="PTHR31661">
    <property type="entry name" value="SIMILAR TO CDNA SEQUENCE BC052040"/>
    <property type="match status" value="1"/>
</dbReference>
<name>A0A3B3Q8T5_9TELE</name>
<keyword evidence="4" id="KW-0539">Nucleus</keyword>
<evidence type="ECO:0000313" key="6">
    <source>
        <dbReference type="Ensembl" id="ENSPKIP00000002040.1"/>
    </source>
</evidence>
<comment type="subcellular location">
    <subcellularLocation>
        <location evidence="2">Cytoplasm</location>
    </subcellularLocation>
    <subcellularLocation>
        <location evidence="1">Nucleus</location>
    </subcellularLocation>
</comment>
<dbReference type="AlphaFoldDB" id="A0A3B3Q8T5"/>
<evidence type="ECO:0000256" key="1">
    <source>
        <dbReference type="ARBA" id="ARBA00004123"/>
    </source>
</evidence>
<dbReference type="Pfam" id="PF14811">
    <property type="entry name" value="TPD"/>
    <property type="match status" value="1"/>
</dbReference>
<dbReference type="GO" id="GO:0030218">
    <property type="term" value="P:erythrocyte differentiation"/>
    <property type="evidence" value="ECO:0007669"/>
    <property type="project" value="TreeGrafter"/>
</dbReference>
<organism evidence="6 7">
    <name type="scientific">Paramormyrops kingsleyae</name>
    <dbReference type="NCBI Taxonomy" id="1676925"/>
    <lineage>
        <taxon>Eukaryota</taxon>
        <taxon>Metazoa</taxon>
        <taxon>Chordata</taxon>
        <taxon>Craniata</taxon>
        <taxon>Vertebrata</taxon>
        <taxon>Euteleostomi</taxon>
        <taxon>Actinopterygii</taxon>
        <taxon>Neopterygii</taxon>
        <taxon>Teleostei</taxon>
        <taxon>Osteoglossocephala</taxon>
        <taxon>Osteoglossomorpha</taxon>
        <taxon>Osteoglossiformes</taxon>
        <taxon>Mormyridae</taxon>
        <taxon>Paramormyrops</taxon>
    </lineage>
</organism>
<dbReference type="GeneTree" id="ENSGT00390000018465"/>
<dbReference type="Ensembl" id="ENSPKIT00000025977.1">
    <property type="protein sequence ID" value="ENSPKIP00000002040.1"/>
    <property type="gene ID" value="ENSPKIG00000020090.1"/>
</dbReference>
<proteinExistence type="predicted"/>
<evidence type="ECO:0000256" key="3">
    <source>
        <dbReference type="ARBA" id="ARBA00022490"/>
    </source>
</evidence>
<dbReference type="PANTHER" id="PTHR31661:SF1">
    <property type="entry name" value="CDAN1-INTERACTING NUCLEASE 1"/>
    <property type="match status" value="1"/>
</dbReference>
<accession>A0A3B3Q8T5</accession>
<dbReference type="Proteomes" id="UP000261540">
    <property type="component" value="Unplaced"/>
</dbReference>
<evidence type="ECO:0000313" key="7">
    <source>
        <dbReference type="Proteomes" id="UP000261540"/>
    </source>
</evidence>